<evidence type="ECO:0000256" key="5">
    <source>
        <dbReference type="ARBA" id="ARBA00013278"/>
    </source>
</evidence>
<comment type="cofactor">
    <cofactor evidence="2">
        <name>Ca(2+)</name>
        <dbReference type="ChEBI" id="CHEBI:29108"/>
    </cofactor>
</comment>
<reference evidence="14" key="1">
    <citation type="submission" date="2022-07" db="EMBL/GenBank/DDBJ databases">
        <authorList>
            <person name="Macas J."/>
            <person name="Novak P."/>
            <person name="Neumann P."/>
        </authorList>
    </citation>
    <scope>NUCLEOTIDE SEQUENCE</scope>
</reference>
<gene>
    <name evidence="14" type="ORF">CEURO_LOCUS17592</name>
</gene>
<name>A0A9P1EI68_CUSEU</name>
<organism evidence="14 15">
    <name type="scientific">Cuscuta europaea</name>
    <name type="common">European dodder</name>
    <dbReference type="NCBI Taxonomy" id="41803"/>
    <lineage>
        <taxon>Eukaryota</taxon>
        <taxon>Viridiplantae</taxon>
        <taxon>Streptophyta</taxon>
        <taxon>Embryophyta</taxon>
        <taxon>Tracheophyta</taxon>
        <taxon>Spermatophyta</taxon>
        <taxon>Magnoliopsida</taxon>
        <taxon>eudicotyledons</taxon>
        <taxon>Gunneridae</taxon>
        <taxon>Pentapetalae</taxon>
        <taxon>asterids</taxon>
        <taxon>lamiids</taxon>
        <taxon>Solanales</taxon>
        <taxon>Convolvulaceae</taxon>
        <taxon>Cuscuteae</taxon>
        <taxon>Cuscuta</taxon>
        <taxon>Cuscuta subgen. Cuscuta</taxon>
    </lineage>
</organism>
<comment type="subcellular location">
    <subcellularLocation>
        <location evidence="3">Secreted</location>
    </subcellularLocation>
</comment>
<evidence type="ECO:0000256" key="3">
    <source>
        <dbReference type="ARBA" id="ARBA00004613"/>
    </source>
</evidence>
<dbReference type="PROSITE" id="PS00118">
    <property type="entry name" value="PA2_HIS"/>
    <property type="match status" value="1"/>
</dbReference>
<keyword evidence="15" id="KW-1185">Reference proteome</keyword>
<evidence type="ECO:0000256" key="7">
    <source>
        <dbReference type="ARBA" id="ARBA00022723"/>
    </source>
</evidence>
<keyword evidence="6" id="KW-0964">Secreted</keyword>
<evidence type="ECO:0000256" key="2">
    <source>
        <dbReference type="ARBA" id="ARBA00001913"/>
    </source>
</evidence>
<dbReference type="Gene3D" id="1.20.90.10">
    <property type="entry name" value="Phospholipase A2 domain"/>
    <property type="match status" value="1"/>
</dbReference>
<proteinExistence type="inferred from homology"/>
<evidence type="ECO:0000256" key="6">
    <source>
        <dbReference type="ARBA" id="ARBA00022525"/>
    </source>
</evidence>
<dbReference type="Proteomes" id="UP001152484">
    <property type="component" value="Unassembled WGS sequence"/>
</dbReference>
<dbReference type="GO" id="GO:0046872">
    <property type="term" value="F:metal ion binding"/>
    <property type="evidence" value="ECO:0007669"/>
    <property type="project" value="UniProtKB-KW"/>
</dbReference>
<dbReference type="EC" id="3.1.1.4" evidence="5"/>
<evidence type="ECO:0000256" key="8">
    <source>
        <dbReference type="ARBA" id="ARBA00022729"/>
    </source>
</evidence>
<comment type="similarity">
    <text evidence="4">Belongs to the phospholipase A2 family.</text>
</comment>
<protein>
    <recommendedName>
        <fullName evidence="5">phospholipase A2</fullName>
        <ecNumber evidence="5">3.1.1.4</ecNumber>
    </recommendedName>
</protein>
<dbReference type="GO" id="GO:0016042">
    <property type="term" value="P:lipid catabolic process"/>
    <property type="evidence" value="ECO:0007669"/>
    <property type="project" value="UniProtKB-KW"/>
</dbReference>
<keyword evidence="7" id="KW-0479">Metal-binding</keyword>
<dbReference type="GO" id="GO:0004623">
    <property type="term" value="F:phospholipase A2 activity"/>
    <property type="evidence" value="ECO:0007669"/>
    <property type="project" value="UniProtKB-EC"/>
</dbReference>
<dbReference type="GO" id="GO:0050482">
    <property type="term" value="P:arachidonate secretion"/>
    <property type="evidence" value="ECO:0007669"/>
    <property type="project" value="InterPro"/>
</dbReference>
<dbReference type="GO" id="GO:0006644">
    <property type="term" value="P:phospholipid metabolic process"/>
    <property type="evidence" value="ECO:0007669"/>
    <property type="project" value="InterPro"/>
</dbReference>
<evidence type="ECO:0000256" key="11">
    <source>
        <dbReference type="ARBA" id="ARBA00022963"/>
    </source>
</evidence>
<sequence>MAATLRSLKLVALLPLLFVFAAVSFSFSATPITALYVGVDTHAGLTLDKECSRTCESKFCGVPPFLRYGKYCGLLYSGCPGEKPCDALDACCMLHDECIQINGNEYLSQHCNTNFLKCMTTFEKSNALTFKGNTCDVEEVVNIISDVIDAAIIAGKIFHKP</sequence>
<dbReference type="CDD" id="cd04706">
    <property type="entry name" value="PLA2_plant"/>
    <property type="match status" value="1"/>
</dbReference>
<evidence type="ECO:0000256" key="1">
    <source>
        <dbReference type="ARBA" id="ARBA00001604"/>
    </source>
</evidence>
<dbReference type="InterPro" id="IPR033113">
    <property type="entry name" value="PLA2_histidine"/>
</dbReference>
<comment type="catalytic activity">
    <reaction evidence="1">
        <text>a 1,2-diacyl-sn-glycero-3-phosphocholine + H2O = a 1-acyl-sn-glycero-3-phosphocholine + a fatty acid + H(+)</text>
        <dbReference type="Rhea" id="RHEA:15801"/>
        <dbReference type="ChEBI" id="CHEBI:15377"/>
        <dbReference type="ChEBI" id="CHEBI:15378"/>
        <dbReference type="ChEBI" id="CHEBI:28868"/>
        <dbReference type="ChEBI" id="CHEBI:57643"/>
        <dbReference type="ChEBI" id="CHEBI:58168"/>
        <dbReference type="EC" id="3.1.1.4"/>
    </reaction>
</comment>
<dbReference type="GO" id="GO:0012505">
    <property type="term" value="C:endomembrane system"/>
    <property type="evidence" value="ECO:0007669"/>
    <property type="project" value="UniProtKB-ARBA"/>
</dbReference>
<evidence type="ECO:0000256" key="4">
    <source>
        <dbReference type="ARBA" id="ARBA00007056"/>
    </source>
</evidence>
<keyword evidence="8" id="KW-0732">Signal</keyword>
<dbReference type="OrthoDB" id="1932081at2759"/>
<keyword evidence="13" id="KW-1015">Disulfide bond</keyword>
<evidence type="ECO:0000256" key="9">
    <source>
        <dbReference type="ARBA" id="ARBA00022801"/>
    </source>
</evidence>
<keyword evidence="9" id="KW-0378">Hydrolase</keyword>
<keyword evidence="10" id="KW-0106">Calcium</keyword>
<evidence type="ECO:0000313" key="15">
    <source>
        <dbReference type="Proteomes" id="UP001152484"/>
    </source>
</evidence>
<comment type="caution">
    <text evidence="14">The sequence shown here is derived from an EMBL/GenBank/DDBJ whole genome shotgun (WGS) entry which is preliminary data.</text>
</comment>
<dbReference type="SUPFAM" id="SSF48619">
    <property type="entry name" value="Phospholipase A2, PLA2"/>
    <property type="match status" value="1"/>
</dbReference>
<dbReference type="FunFam" id="1.20.90.10:FF:000005">
    <property type="entry name" value="Secretory phospholipase A2"/>
    <property type="match status" value="1"/>
</dbReference>
<evidence type="ECO:0000313" key="14">
    <source>
        <dbReference type="EMBL" id="CAH9107040.1"/>
    </source>
</evidence>
<dbReference type="InterPro" id="IPR036444">
    <property type="entry name" value="PLipase_A2_dom_sf"/>
</dbReference>
<dbReference type="AlphaFoldDB" id="A0A9P1EI68"/>
<dbReference type="GO" id="GO:0005576">
    <property type="term" value="C:extracellular region"/>
    <property type="evidence" value="ECO:0007669"/>
    <property type="project" value="UniProtKB-SubCell"/>
</dbReference>
<keyword evidence="11" id="KW-0442">Lipid degradation</keyword>
<evidence type="ECO:0000256" key="10">
    <source>
        <dbReference type="ARBA" id="ARBA00022837"/>
    </source>
</evidence>
<keyword evidence="12" id="KW-0443">Lipid metabolism</keyword>
<evidence type="ECO:0000256" key="12">
    <source>
        <dbReference type="ARBA" id="ARBA00023098"/>
    </source>
</evidence>
<evidence type="ECO:0000256" key="13">
    <source>
        <dbReference type="ARBA" id="ARBA00023157"/>
    </source>
</evidence>
<accession>A0A9P1EI68</accession>
<dbReference type="EMBL" id="CAMAPE010000050">
    <property type="protein sequence ID" value="CAH9107040.1"/>
    <property type="molecule type" value="Genomic_DNA"/>
</dbReference>